<protein>
    <recommendedName>
        <fullName evidence="15">DNA polymerase IV</fullName>
        <shortName evidence="15">Pol IV</shortName>
        <ecNumber evidence="15">2.7.7.7</ecNumber>
    </recommendedName>
</protein>
<proteinExistence type="inferred from homology"/>
<dbReference type="Pfam" id="PF11799">
    <property type="entry name" value="IMS_C"/>
    <property type="match status" value="1"/>
</dbReference>
<evidence type="ECO:0000256" key="8">
    <source>
        <dbReference type="ARBA" id="ARBA00022723"/>
    </source>
</evidence>
<comment type="catalytic activity">
    <reaction evidence="14 15">
        <text>DNA(n) + a 2'-deoxyribonucleoside 5'-triphosphate = DNA(n+1) + diphosphate</text>
        <dbReference type="Rhea" id="RHEA:22508"/>
        <dbReference type="Rhea" id="RHEA-COMP:17339"/>
        <dbReference type="Rhea" id="RHEA-COMP:17340"/>
        <dbReference type="ChEBI" id="CHEBI:33019"/>
        <dbReference type="ChEBI" id="CHEBI:61560"/>
        <dbReference type="ChEBI" id="CHEBI:173112"/>
        <dbReference type="EC" id="2.7.7.7"/>
    </reaction>
</comment>
<dbReference type="InterPro" id="IPR017961">
    <property type="entry name" value="DNA_pol_Y-fam_little_finger"/>
</dbReference>
<sequence length="351" mass="39638">MRKIIHVDMDCFYAAVEARDNPNLKNVPLAVGGRSDRRGVIATCNYIAREFGVHSALSSAIAKKRCPDLIIVPPNLNKYRNVSKQILEIFSRYTSIIEPLSLDEAYLDVSESTKFKGSATLIAKDLKETIEAELSLTASAGVAPNKFLAKIASDWNKPNGLMVITPEQVESFVFNLPVNKIHGVGKVTARKLNNLNFRSCGDLQEASERFLTDKFGRFGRSLYRYARGIDEREVKSERERKSISVEKTFSEDCKDINEVLNKLPELLDSLKLRIARAKSNDFRSLFIKVKFSDFTVITRERRAEYLLLDVLEELIREGIDSKPKGVRLLGVGVRLNSQVEGELEQLSLPFY</sequence>
<dbReference type="SUPFAM" id="SSF56672">
    <property type="entry name" value="DNA/RNA polymerases"/>
    <property type="match status" value="1"/>
</dbReference>
<evidence type="ECO:0000256" key="5">
    <source>
        <dbReference type="ARBA" id="ARBA00022679"/>
    </source>
</evidence>
<dbReference type="GO" id="GO:0000287">
    <property type="term" value="F:magnesium ion binding"/>
    <property type="evidence" value="ECO:0007669"/>
    <property type="project" value="UniProtKB-UniRule"/>
</dbReference>
<dbReference type="Gene3D" id="3.40.1170.60">
    <property type="match status" value="1"/>
</dbReference>
<comment type="function">
    <text evidence="15">Poorly processive, error-prone DNA polymerase involved in untargeted mutagenesis. Copies undamaged DNA at stalled replication forks, which arise in vivo from mismatched or misaligned primer ends. These misaligned primers can be extended by PolIV. Exhibits no 3'-5' exonuclease (proofreading) activity. May be involved in translesional synthesis, in conjunction with the beta clamp from PolIII.</text>
</comment>
<dbReference type="EMBL" id="CP133548">
    <property type="protein sequence ID" value="WMS87963.1"/>
    <property type="molecule type" value="Genomic_DNA"/>
</dbReference>
<dbReference type="EC" id="2.7.7.7" evidence="15"/>
<dbReference type="PANTHER" id="PTHR11076:SF33">
    <property type="entry name" value="DNA POLYMERASE KAPPA"/>
    <property type="match status" value="1"/>
</dbReference>
<evidence type="ECO:0000259" key="16">
    <source>
        <dbReference type="PROSITE" id="PS50173"/>
    </source>
</evidence>
<comment type="similarity">
    <text evidence="2 15">Belongs to the DNA polymerase type-Y family.</text>
</comment>
<accession>A0AA51RUL7</accession>
<dbReference type="NCBIfam" id="NF002677">
    <property type="entry name" value="PRK02406.1"/>
    <property type="match status" value="1"/>
</dbReference>
<evidence type="ECO:0000256" key="11">
    <source>
        <dbReference type="ARBA" id="ARBA00022932"/>
    </source>
</evidence>
<organism evidence="17 18">
    <name type="scientific">Pleionea litopenaei</name>
    <dbReference type="NCBI Taxonomy" id="3070815"/>
    <lineage>
        <taxon>Bacteria</taxon>
        <taxon>Pseudomonadati</taxon>
        <taxon>Pseudomonadota</taxon>
        <taxon>Gammaproteobacteria</taxon>
        <taxon>Oceanospirillales</taxon>
        <taxon>Pleioneaceae</taxon>
        <taxon>Pleionea</taxon>
    </lineage>
</organism>
<keyword evidence="18" id="KW-1185">Reference proteome</keyword>
<name>A0AA51RUL7_9GAMM</name>
<dbReference type="Pfam" id="PF21999">
    <property type="entry name" value="IMS_HHH_1"/>
    <property type="match status" value="1"/>
</dbReference>
<dbReference type="HAMAP" id="MF_01113">
    <property type="entry name" value="DNApol_IV"/>
    <property type="match status" value="1"/>
</dbReference>
<dbReference type="CDD" id="cd03586">
    <property type="entry name" value="PolY_Pol_IV_kappa"/>
    <property type="match status" value="1"/>
</dbReference>
<dbReference type="FunFam" id="3.40.1170.60:FF:000001">
    <property type="entry name" value="DNA polymerase IV"/>
    <property type="match status" value="1"/>
</dbReference>
<reference evidence="17 18" key="1">
    <citation type="submission" date="2023-08" db="EMBL/GenBank/DDBJ databases">
        <title>Pleionea litopenaei sp. nov., isolated from stomach of juvenile Litopenaeus vannamei.</title>
        <authorList>
            <person name="Rho A.M."/>
            <person name="Hwang C.Y."/>
        </authorList>
    </citation>
    <scope>NUCLEOTIDE SEQUENCE [LARGE SCALE GENOMIC DNA]</scope>
    <source>
        <strain evidence="17 18">HL-JVS1</strain>
    </source>
</reference>
<evidence type="ECO:0000256" key="12">
    <source>
        <dbReference type="ARBA" id="ARBA00023125"/>
    </source>
</evidence>
<dbReference type="GO" id="GO:0006281">
    <property type="term" value="P:DNA repair"/>
    <property type="evidence" value="ECO:0007669"/>
    <property type="project" value="UniProtKB-UniRule"/>
</dbReference>
<dbReference type="GO" id="GO:0003684">
    <property type="term" value="F:damaged DNA binding"/>
    <property type="evidence" value="ECO:0007669"/>
    <property type="project" value="InterPro"/>
</dbReference>
<dbReference type="SUPFAM" id="SSF100879">
    <property type="entry name" value="Lesion bypass DNA polymerase (Y-family), little finger domain"/>
    <property type="match status" value="1"/>
</dbReference>
<dbReference type="PROSITE" id="PS50173">
    <property type="entry name" value="UMUC"/>
    <property type="match status" value="1"/>
</dbReference>
<comment type="cofactor">
    <cofactor evidence="15">
        <name>Mg(2+)</name>
        <dbReference type="ChEBI" id="CHEBI:18420"/>
    </cofactor>
    <text evidence="15">Binds 2 magnesium ions per subunit.</text>
</comment>
<evidence type="ECO:0000256" key="14">
    <source>
        <dbReference type="ARBA" id="ARBA00049244"/>
    </source>
</evidence>
<evidence type="ECO:0000256" key="3">
    <source>
        <dbReference type="ARBA" id="ARBA00022457"/>
    </source>
</evidence>
<feature type="site" description="Substrate discrimination" evidence="15">
    <location>
        <position position="13"/>
    </location>
</feature>
<evidence type="ECO:0000313" key="18">
    <source>
        <dbReference type="Proteomes" id="UP001239782"/>
    </source>
</evidence>
<evidence type="ECO:0000313" key="17">
    <source>
        <dbReference type="EMBL" id="WMS87963.1"/>
    </source>
</evidence>
<keyword evidence="13 15" id="KW-0234">DNA repair</keyword>
<feature type="domain" description="UmuC" evidence="16">
    <location>
        <begin position="4"/>
        <end position="185"/>
    </location>
</feature>
<evidence type="ECO:0000256" key="1">
    <source>
        <dbReference type="ARBA" id="ARBA00004496"/>
    </source>
</evidence>
<keyword evidence="3 15" id="KW-0515">Mutator protein</keyword>
<dbReference type="InterPro" id="IPR043128">
    <property type="entry name" value="Rev_trsase/Diguanyl_cyclase"/>
</dbReference>
<keyword evidence="11 15" id="KW-0239">DNA-directed DNA polymerase</keyword>
<dbReference type="InterPro" id="IPR050116">
    <property type="entry name" value="DNA_polymerase-Y"/>
</dbReference>
<evidence type="ECO:0000256" key="4">
    <source>
        <dbReference type="ARBA" id="ARBA00022490"/>
    </source>
</evidence>
<comment type="subcellular location">
    <subcellularLocation>
        <location evidence="1 15">Cytoplasm</location>
    </subcellularLocation>
</comment>
<keyword evidence="6 15" id="KW-0548">Nucleotidyltransferase</keyword>
<feature type="active site" evidence="15">
    <location>
        <position position="104"/>
    </location>
</feature>
<evidence type="ECO:0000256" key="2">
    <source>
        <dbReference type="ARBA" id="ARBA00010945"/>
    </source>
</evidence>
<dbReference type="Gene3D" id="3.30.1490.100">
    <property type="entry name" value="DNA polymerase, Y-family, little finger domain"/>
    <property type="match status" value="1"/>
</dbReference>
<dbReference type="InterPro" id="IPR043502">
    <property type="entry name" value="DNA/RNA_pol_sf"/>
</dbReference>
<dbReference type="AlphaFoldDB" id="A0AA51RUL7"/>
<comment type="subunit">
    <text evidence="15">Monomer.</text>
</comment>
<evidence type="ECO:0000256" key="10">
    <source>
        <dbReference type="ARBA" id="ARBA00022842"/>
    </source>
</evidence>
<dbReference type="Gene3D" id="1.10.150.20">
    <property type="entry name" value="5' to 3' exonuclease, C-terminal subdomain"/>
    <property type="match status" value="1"/>
</dbReference>
<dbReference type="RefSeq" id="WP_309203132.1">
    <property type="nucleotide sequence ID" value="NZ_CP133548.1"/>
</dbReference>
<evidence type="ECO:0000256" key="15">
    <source>
        <dbReference type="HAMAP-Rule" id="MF_01113"/>
    </source>
</evidence>
<dbReference type="KEGG" id="plei:Q9312_03345"/>
<dbReference type="InterPro" id="IPR022880">
    <property type="entry name" value="DNApol_IV"/>
</dbReference>
<keyword evidence="10 15" id="KW-0460">Magnesium</keyword>
<dbReference type="GO" id="GO:0003887">
    <property type="term" value="F:DNA-directed DNA polymerase activity"/>
    <property type="evidence" value="ECO:0007669"/>
    <property type="project" value="UniProtKB-UniRule"/>
</dbReference>
<keyword evidence="8 15" id="KW-0479">Metal-binding</keyword>
<keyword evidence="5 15" id="KW-0808">Transferase</keyword>
<feature type="binding site" evidence="15">
    <location>
        <position position="8"/>
    </location>
    <ligand>
        <name>Mg(2+)</name>
        <dbReference type="ChEBI" id="CHEBI:18420"/>
    </ligand>
</feature>
<dbReference type="GO" id="GO:0042276">
    <property type="term" value="P:error-prone translesion synthesis"/>
    <property type="evidence" value="ECO:0007669"/>
    <property type="project" value="TreeGrafter"/>
</dbReference>
<dbReference type="InterPro" id="IPR001126">
    <property type="entry name" value="UmuC"/>
</dbReference>
<dbReference type="Pfam" id="PF00817">
    <property type="entry name" value="IMS"/>
    <property type="match status" value="1"/>
</dbReference>
<dbReference type="GO" id="GO:0009432">
    <property type="term" value="P:SOS response"/>
    <property type="evidence" value="ECO:0007669"/>
    <property type="project" value="TreeGrafter"/>
</dbReference>
<dbReference type="Gene3D" id="3.30.70.270">
    <property type="match status" value="1"/>
</dbReference>
<dbReference type="FunFam" id="1.10.150.20:FF:000019">
    <property type="entry name" value="DNA polymerase IV"/>
    <property type="match status" value="1"/>
</dbReference>
<evidence type="ECO:0000256" key="6">
    <source>
        <dbReference type="ARBA" id="ARBA00022695"/>
    </source>
</evidence>
<dbReference type="PANTHER" id="PTHR11076">
    <property type="entry name" value="DNA REPAIR POLYMERASE UMUC / TRANSFERASE FAMILY MEMBER"/>
    <property type="match status" value="1"/>
</dbReference>
<dbReference type="FunFam" id="3.30.70.270:FF:000002">
    <property type="entry name" value="DNA polymerase IV"/>
    <property type="match status" value="1"/>
</dbReference>
<keyword evidence="4 15" id="KW-0963">Cytoplasm</keyword>
<dbReference type="InterPro" id="IPR053848">
    <property type="entry name" value="IMS_HHH_1"/>
</dbReference>
<evidence type="ECO:0000256" key="9">
    <source>
        <dbReference type="ARBA" id="ARBA00022763"/>
    </source>
</evidence>
<dbReference type="GO" id="GO:0006261">
    <property type="term" value="P:DNA-templated DNA replication"/>
    <property type="evidence" value="ECO:0007669"/>
    <property type="project" value="UniProtKB-UniRule"/>
</dbReference>
<keyword evidence="9 15" id="KW-0227">DNA damage</keyword>
<evidence type="ECO:0000256" key="7">
    <source>
        <dbReference type="ARBA" id="ARBA00022705"/>
    </source>
</evidence>
<gene>
    <name evidence="15 17" type="primary">dinB</name>
    <name evidence="17" type="ORF">Q9312_03345</name>
</gene>
<dbReference type="GO" id="GO:0005829">
    <property type="term" value="C:cytosol"/>
    <property type="evidence" value="ECO:0007669"/>
    <property type="project" value="TreeGrafter"/>
</dbReference>
<dbReference type="InterPro" id="IPR036775">
    <property type="entry name" value="DNA_pol_Y-fam_lit_finger_sf"/>
</dbReference>
<evidence type="ECO:0000256" key="13">
    <source>
        <dbReference type="ARBA" id="ARBA00023204"/>
    </source>
</evidence>
<dbReference type="Proteomes" id="UP001239782">
    <property type="component" value="Chromosome"/>
</dbReference>
<keyword evidence="7 15" id="KW-0235">DNA replication</keyword>
<feature type="binding site" evidence="15">
    <location>
        <position position="103"/>
    </location>
    <ligand>
        <name>Mg(2+)</name>
        <dbReference type="ChEBI" id="CHEBI:18420"/>
    </ligand>
</feature>
<keyword evidence="12 15" id="KW-0238">DNA-binding</keyword>